<feature type="transmembrane region" description="Helical" evidence="1">
    <location>
        <begin position="7"/>
        <end position="26"/>
    </location>
</feature>
<dbReference type="GO" id="GO:0004175">
    <property type="term" value="F:endopeptidase activity"/>
    <property type="evidence" value="ECO:0007669"/>
    <property type="project" value="UniProtKB-ARBA"/>
</dbReference>
<feature type="transmembrane region" description="Helical" evidence="1">
    <location>
        <begin position="38"/>
        <end position="57"/>
    </location>
</feature>
<feature type="domain" description="CAAX prenyl protease 2/Lysostaphin resistance protein A-like" evidence="2">
    <location>
        <begin position="108"/>
        <end position="207"/>
    </location>
</feature>
<accession>A0A2T0W2Q2</accession>
<keyword evidence="1" id="KW-1133">Transmembrane helix</keyword>
<gene>
    <name evidence="3" type="ORF">CLV80_102148</name>
</gene>
<dbReference type="AlphaFoldDB" id="A0A2T0W2Q2"/>
<feature type="transmembrane region" description="Helical" evidence="1">
    <location>
        <begin position="103"/>
        <end position="122"/>
    </location>
</feature>
<feature type="transmembrane region" description="Helical" evidence="1">
    <location>
        <begin position="217"/>
        <end position="237"/>
    </location>
</feature>
<dbReference type="EMBL" id="PVTP01000002">
    <property type="protein sequence ID" value="PRY79504.1"/>
    <property type="molecule type" value="Genomic_DNA"/>
</dbReference>
<comment type="caution">
    <text evidence="3">The sequence shown here is derived from an EMBL/GenBank/DDBJ whole genome shotgun (WGS) entry which is preliminary data.</text>
</comment>
<dbReference type="PANTHER" id="PTHR39430">
    <property type="entry name" value="MEMBRANE-ASSOCIATED PROTEASE-RELATED"/>
    <property type="match status" value="1"/>
</dbReference>
<dbReference type="Pfam" id="PF02517">
    <property type="entry name" value="Rce1-like"/>
    <property type="match status" value="1"/>
</dbReference>
<dbReference type="RefSeq" id="WP_106354741.1">
    <property type="nucleotide sequence ID" value="NZ_PVTP01000002.1"/>
</dbReference>
<reference evidence="3 4" key="1">
    <citation type="submission" date="2018-03" db="EMBL/GenBank/DDBJ databases">
        <title>Genomic Encyclopedia of Archaeal and Bacterial Type Strains, Phase II (KMG-II): from individual species to whole genera.</title>
        <authorList>
            <person name="Goeker M."/>
        </authorList>
    </citation>
    <scope>NUCLEOTIDE SEQUENCE [LARGE SCALE GENOMIC DNA]</scope>
    <source>
        <strain evidence="3 4">DSM 101533</strain>
    </source>
</reference>
<dbReference type="OrthoDB" id="193898at2"/>
<evidence type="ECO:0000313" key="4">
    <source>
        <dbReference type="Proteomes" id="UP000238007"/>
    </source>
</evidence>
<keyword evidence="1" id="KW-0812">Transmembrane</keyword>
<protein>
    <recommendedName>
        <fullName evidence="2">CAAX prenyl protease 2/Lysostaphin resistance protein A-like domain-containing protein</fullName>
    </recommendedName>
</protein>
<keyword evidence="4" id="KW-1185">Reference proteome</keyword>
<name>A0A2T0W2Q2_9RHOB</name>
<evidence type="ECO:0000259" key="2">
    <source>
        <dbReference type="Pfam" id="PF02517"/>
    </source>
</evidence>
<organism evidence="3 4">
    <name type="scientific">Yoonia maritima</name>
    <dbReference type="NCBI Taxonomy" id="1435347"/>
    <lineage>
        <taxon>Bacteria</taxon>
        <taxon>Pseudomonadati</taxon>
        <taxon>Pseudomonadota</taxon>
        <taxon>Alphaproteobacteria</taxon>
        <taxon>Rhodobacterales</taxon>
        <taxon>Paracoccaceae</taxon>
        <taxon>Yoonia</taxon>
    </lineage>
</organism>
<keyword evidence="1" id="KW-0472">Membrane</keyword>
<feature type="transmembrane region" description="Helical" evidence="1">
    <location>
        <begin position="77"/>
        <end position="97"/>
    </location>
</feature>
<evidence type="ECO:0000313" key="3">
    <source>
        <dbReference type="EMBL" id="PRY79504.1"/>
    </source>
</evidence>
<dbReference type="GO" id="GO:0080120">
    <property type="term" value="P:CAAX-box protein maturation"/>
    <property type="evidence" value="ECO:0007669"/>
    <property type="project" value="UniProtKB-ARBA"/>
</dbReference>
<proteinExistence type="predicted"/>
<evidence type="ECO:0000256" key="1">
    <source>
        <dbReference type="SAM" id="Phobius"/>
    </source>
</evidence>
<sequence length="244" mass="27045">MTNLGRAVLAALIYIGIVGVATVFVFRVFATPLDTVSVMWRTLSLQIILLFFCYLYVKRYTDWHTIGFRSLNWGALLWLLPVVALVLVMGFVVINTVTAGNDFSLPVSTVGLLVVVPLLVGLTEEIMFRGILLRAALARLPAFQAMLLSASLFSLMHCVNVFTGQPALATLQHAAFAFLVGVFLAPIALKLGNLWPLIIWHAAWDFMIYSSQMLGVVHHYALIGIMIQTLVSIWLWVQLIGAKR</sequence>
<dbReference type="InterPro" id="IPR003675">
    <property type="entry name" value="Rce1/LyrA-like_dom"/>
</dbReference>
<dbReference type="PANTHER" id="PTHR39430:SF1">
    <property type="entry name" value="PROTEASE"/>
    <property type="match status" value="1"/>
</dbReference>
<dbReference type="Proteomes" id="UP000238007">
    <property type="component" value="Unassembled WGS sequence"/>
</dbReference>